<dbReference type="Proteomes" id="UP000182737">
    <property type="component" value="Unassembled WGS sequence"/>
</dbReference>
<organism evidence="1 2">
    <name type="scientific">Treponema bryantii</name>
    <dbReference type="NCBI Taxonomy" id="163"/>
    <lineage>
        <taxon>Bacteria</taxon>
        <taxon>Pseudomonadati</taxon>
        <taxon>Spirochaetota</taxon>
        <taxon>Spirochaetia</taxon>
        <taxon>Spirochaetales</taxon>
        <taxon>Treponemataceae</taxon>
        <taxon>Treponema</taxon>
    </lineage>
</organism>
<dbReference type="RefSeq" id="WP_244882802.1">
    <property type="nucleotide sequence ID" value="NZ_FORI01000008.1"/>
</dbReference>
<dbReference type="InterPro" id="IPR012460">
    <property type="entry name" value="DUF1667"/>
</dbReference>
<name>A0A1I3M3G0_9SPIR</name>
<accession>A0A1I3M3G0</accession>
<dbReference type="Pfam" id="PF07892">
    <property type="entry name" value="DUF1667"/>
    <property type="match status" value="1"/>
</dbReference>
<dbReference type="EMBL" id="FORI01000008">
    <property type="protein sequence ID" value="SFI91256.1"/>
    <property type="molecule type" value="Genomic_DNA"/>
</dbReference>
<dbReference type="AlphaFoldDB" id="A0A1I3M3G0"/>
<evidence type="ECO:0000313" key="1">
    <source>
        <dbReference type="EMBL" id="SFI91256.1"/>
    </source>
</evidence>
<gene>
    <name evidence="1" type="ORF">SAMN04487775_10814</name>
</gene>
<protein>
    <submittedName>
        <fullName evidence="1">CxxC motif-containing protein</fullName>
    </submittedName>
</protein>
<sequence length="139" mass="15004">MMENTNQTSGEIRREKIPLTCIICPMGCSMEVTVETDASGHKKVTAVKDNGCKRGEQYASKELQNPTRTLTTTIKVNGGVLPVVPVKTAGEVPKASLLQCMEVVRRASCRAPVKRGDILLYDLLGTGINVIACADVEKI</sequence>
<keyword evidence="2" id="KW-1185">Reference proteome</keyword>
<dbReference type="SUPFAM" id="SSF160148">
    <property type="entry name" value="CPE0013-like"/>
    <property type="match status" value="1"/>
</dbReference>
<evidence type="ECO:0000313" key="2">
    <source>
        <dbReference type="Proteomes" id="UP000182737"/>
    </source>
</evidence>
<dbReference type="Gene3D" id="3.10.530.10">
    <property type="entry name" value="CPE0013-like"/>
    <property type="match status" value="1"/>
</dbReference>
<proteinExistence type="predicted"/>
<dbReference type="InterPro" id="IPR036593">
    <property type="entry name" value="CPE0013-like_sf"/>
</dbReference>
<reference evidence="2" key="1">
    <citation type="submission" date="2016-10" db="EMBL/GenBank/DDBJ databases">
        <authorList>
            <person name="Varghese N."/>
            <person name="Submissions S."/>
        </authorList>
    </citation>
    <scope>NUCLEOTIDE SEQUENCE [LARGE SCALE GENOMIC DNA]</scope>
    <source>
        <strain evidence="2">XBD1002</strain>
    </source>
</reference>
<dbReference type="PANTHER" id="PTHR39450:SF1">
    <property type="entry name" value="DUF1667 DOMAIN-CONTAINING PROTEIN"/>
    <property type="match status" value="1"/>
</dbReference>
<dbReference type="PANTHER" id="PTHR39450">
    <property type="entry name" value="MOLYBDOPTERIN OXIDOREDUCTASE, 4FE-4S CLUSTER-BINDING SUBUNIT"/>
    <property type="match status" value="1"/>
</dbReference>